<dbReference type="GO" id="GO:0005829">
    <property type="term" value="C:cytosol"/>
    <property type="evidence" value="ECO:0007669"/>
    <property type="project" value="TreeGrafter"/>
</dbReference>
<evidence type="ECO:0000313" key="13">
    <source>
        <dbReference type="EMBL" id="GLQ33497.1"/>
    </source>
</evidence>
<dbReference type="GO" id="GO:0004810">
    <property type="term" value="F:CCA tRNA nucleotidyltransferase activity"/>
    <property type="evidence" value="ECO:0007669"/>
    <property type="project" value="InterPro"/>
</dbReference>
<dbReference type="HAMAP" id="MF_00021">
    <property type="entry name" value="ThiI"/>
    <property type="match status" value="1"/>
</dbReference>
<comment type="caution">
    <text evidence="11">Lacks conserved residue(s) required for the propagation of feature annotation.</text>
</comment>
<comment type="similarity">
    <text evidence="11">Belongs to the ThiI family.</text>
</comment>
<proteinExistence type="inferred from homology"/>
<dbReference type="CDD" id="cd00158">
    <property type="entry name" value="RHOD"/>
    <property type="match status" value="1"/>
</dbReference>
<comment type="caution">
    <text evidence="13">The sequence shown here is derived from an EMBL/GenBank/DDBJ whole genome shotgun (WGS) entry which is preliminary data.</text>
</comment>
<protein>
    <recommendedName>
        <fullName evidence="11">Probable tRNA sulfurtransferase</fullName>
        <ecNumber evidence="11">2.8.1.4</ecNumber>
    </recommendedName>
    <alternativeName>
        <fullName evidence="11">Sulfur carrier protein ThiS sulfurtransferase</fullName>
    </alternativeName>
    <alternativeName>
        <fullName evidence="11">Thiamine biosynthesis protein ThiI</fullName>
    </alternativeName>
    <alternativeName>
        <fullName evidence="11">tRNA 4-thiouridine synthase</fullName>
    </alternativeName>
</protein>
<dbReference type="PANTHER" id="PTHR43209:SF1">
    <property type="entry name" value="TRNA SULFURTRANSFERASE"/>
    <property type="match status" value="1"/>
</dbReference>
<reference evidence="13" key="2">
    <citation type="submission" date="2023-01" db="EMBL/GenBank/DDBJ databases">
        <title>Draft genome sequence of Litoribrevibacter albus strain NBRC 110071.</title>
        <authorList>
            <person name="Sun Q."/>
            <person name="Mori K."/>
        </authorList>
    </citation>
    <scope>NUCLEOTIDE SEQUENCE</scope>
    <source>
        <strain evidence="13">NBRC 110071</strain>
    </source>
</reference>
<dbReference type="GO" id="GO:0005524">
    <property type="term" value="F:ATP binding"/>
    <property type="evidence" value="ECO:0007669"/>
    <property type="project" value="UniProtKB-UniRule"/>
</dbReference>
<dbReference type="AlphaFoldDB" id="A0AA37SF74"/>
<evidence type="ECO:0000256" key="4">
    <source>
        <dbReference type="ARBA" id="ARBA00022679"/>
    </source>
</evidence>
<feature type="domain" description="THUMP" evidence="12">
    <location>
        <begin position="63"/>
        <end position="167"/>
    </location>
</feature>
<name>A0AA37SF74_9GAMM</name>
<keyword evidence="8 11" id="KW-0784">Thiamine biosynthesis</keyword>
<keyword evidence="4 11" id="KW-0808">Transferase</keyword>
<comment type="catalytic activity">
    <reaction evidence="11">
        <text>[ThiI sulfur-carrier protein]-S-sulfanyl-L-cysteine + a uridine in tRNA + 2 reduced [2Fe-2S]-[ferredoxin] + ATP + H(+) = [ThiI sulfur-carrier protein]-L-cysteine + a 4-thiouridine in tRNA + 2 oxidized [2Fe-2S]-[ferredoxin] + AMP + diphosphate</text>
        <dbReference type="Rhea" id="RHEA:24176"/>
        <dbReference type="Rhea" id="RHEA-COMP:10000"/>
        <dbReference type="Rhea" id="RHEA-COMP:10001"/>
        <dbReference type="Rhea" id="RHEA-COMP:13337"/>
        <dbReference type="Rhea" id="RHEA-COMP:13338"/>
        <dbReference type="Rhea" id="RHEA-COMP:13339"/>
        <dbReference type="Rhea" id="RHEA-COMP:13340"/>
        <dbReference type="ChEBI" id="CHEBI:15378"/>
        <dbReference type="ChEBI" id="CHEBI:29950"/>
        <dbReference type="ChEBI" id="CHEBI:30616"/>
        <dbReference type="ChEBI" id="CHEBI:33019"/>
        <dbReference type="ChEBI" id="CHEBI:33737"/>
        <dbReference type="ChEBI" id="CHEBI:33738"/>
        <dbReference type="ChEBI" id="CHEBI:61963"/>
        <dbReference type="ChEBI" id="CHEBI:65315"/>
        <dbReference type="ChEBI" id="CHEBI:136798"/>
        <dbReference type="ChEBI" id="CHEBI:456215"/>
        <dbReference type="EC" id="2.8.1.4"/>
    </reaction>
</comment>
<keyword evidence="6 11" id="KW-0067">ATP-binding</keyword>
<dbReference type="InterPro" id="IPR049961">
    <property type="entry name" value="ThiI_N"/>
</dbReference>
<dbReference type="Proteomes" id="UP001161389">
    <property type="component" value="Unassembled WGS sequence"/>
</dbReference>
<dbReference type="InterPro" id="IPR050102">
    <property type="entry name" value="tRNA_sulfurtransferase_ThiI"/>
</dbReference>
<comment type="pathway">
    <text evidence="11">Cofactor biosynthesis; thiamine diphosphate biosynthesis.</text>
</comment>
<dbReference type="InterPro" id="IPR003720">
    <property type="entry name" value="tRNA_STrfase"/>
</dbReference>
<dbReference type="GO" id="GO:0009229">
    <property type="term" value="P:thiamine diphosphate biosynthetic process"/>
    <property type="evidence" value="ECO:0007669"/>
    <property type="project" value="UniProtKB-UniRule"/>
</dbReference>
<accession>A0AA37SF74</accession>
<evidence type="ECO:0000256" key="9">
    <source>
        <dbReference type="ARBA" id="ARBA00023157"/>
    </source>
</evidence>
<keyword evidence="9" id="KW-1015">Disulfide bond</keyword>
<dbReference type="Pfam" id="PF02926">
    <property type="entry name" value="THUMP"/>
    <property type="match status" value="1"/>
</dbReference>
<sequence>MKYIIKLFPEITIKSRPVRKQLIKQLKANLRNVLKRIDPDLKVSGQWDSVEVETGTDQQDVIDQVTESLGHIPGIAHFLSVQKYAYESFDDTLEKAKTLYGASIEGKTLCVRVKRAGQHDFKSIDAERYIGGGLRQHCNAKGIDLKNPEVQVNIEIRDKHLYLVDQKYAGLGGFPIGSQESVLSLMSGGFDSTVASYLTMRRGIKTHFCFFNLGGKAHELGVKEVSHYIWEKFGSSHGVKFVSVPFEGVVAEILQNVDNSYMGVVLKRMMYRAASAVAEKMELDTIVTGESVAQVSSQTLKNLSVIDRVTDTLVLRPLVTTHKQEIVDIATQIGTYEFAANMPEYCGVISDRPTTKASMKRVLEVEEKFDFTVLDKALDEMVIQHIKNVVEDFNQDVKVEEVSVLSDQLASGETVVIDIRHPDEEEKSPLELDGMTVEKIPFYKLHTTFKEKSLTTEYLLYCDRGVMSQLHAQQLQADGYTNVKVFKKEK</sequence>
<evidence type="ECO:0000256" key="5">
    <source>
        <dbReference type="ARBA" id="ARBA00022741"/>
    </source>
</evidence>
<feature type="binding site" evidence="11">
    <location>
        <position position="267"/>
    </location>
    <ligand>
        <name>ATP</name>
        <dbReference type="ChEBI" id="CHEBI:30616"/>
    </ligand>
</feature>
<dbReference type="RefSeq" id="WP_284383944.1">
    <property type="nucleotide sequence ID" value="NZ_BSNM01000027.1"/>
</dbReference>
<feature type="binding site" evidence="11">
    <location>
        <begin position="185"/>
        <end position="186"/>
    </location>
    <ligand>
        <name>ATP</name>
        <dbReference type="ChEBI" id="CHEBI:30616"/>
    </ligand>
</feature>
<organism evidence="13 14">
    <name type="scientific">Litoribrevibacter albus</name>
    <dbReference type="NCBI Taxonomy" id="1473156"/>
    <lineage>
        <taxon>Bacteria</taxon>
        <taxon>Pseudomonadati</taxon>
        <taxon>Pseudomonadota</taxon>
        <taxon>Gammaproteobacteria</taxon>
        <taxon>Oceanospirillales</taxon>
        <taxon>Oceanospirillaceae</taxon>
        <taxon>Litoribrevibacter</taxon>
    </lineage>
</organism>
<dbReference type="EC" id="2.8.1.4" evidence="11"/>
<comment type="function">
    <text evidence="11">Catalyzes the ATP-dependent transfer of a sulfur to tRNA to produce 4-thiouridine in position 8 of tRNAs, which functions as a near-UV photosensor. Also catalyzes the transfer of sulfur to the sulfur carrier protein ThiS, forming ThiS-thiocarboxylate. This is a step in the synthesis of thiazole, in the thiamine biosynthesis pathway. The sulfur is donated as persulfide by IscS.</text>
</comment>
<keyword evidence="14" id="KW-1185">Reference proteome</keyword>
<dbReference type="GO" id="GO:0009228">
    <property type="term" value="P:thiamine biosynthetic process"/>
    <property type="evidence" value="ECO:0007669"/>
    <property type="project" value="UniProtKB-KW"/>
</dbReference>
<dbReference type="GO" id="GO:0052837">
    <property type="term" value="P:thiazole biosynthetic process"/>
    <property type="evidence" value="ECO:0007669"/>
    <property type="project" value="InterPro"/>
</dbReference>
<dbReference type="EMBL" id="BSNM01000027">
    <property type="protein sequence ID" value="GLQ33497.1"/>
    <property type="molecule type" value="Genomic_DNA"/>
</dbReference>
<comment type="catalytic activity">
    <reaction evidence="11">
        <text>[ThiS sulfur-carrier protein]-C-terminal Gly-Gly-AMP + S-sulfanyl-L-cysteinyl-[cysteine desulfurase] + AH2 = [ThiS sulfur-carrier protein]-C-terminal-Gly-aminoethanethioate + L-cysteinyl-[cysteine desulfurase] + A + AMP + 2 H(+)</text>
        <dbReference type="Rhea" id="RHEA:43340"/>
        <dbReference type="Rhea" id="RHEA-COMP:12157"/>
        <dbReference type="Rhea" id="RHEA-COMP:12158"/>
        <dbReference type="Rhea" id="RHEA-COMP:12910"/>
        <dbReference type="Rhea" id="RHEA-COMP:19908"/>
        <dbReference type="ChEBI" id="CHEBI:13193"/>
        <dbReference type="ChEBI" id="CHEBI:15378"/>
        <dbReference type="ChEBI" id="CHEBI:17499"/>
        <dbReference type="ChEBI" id="CHEBI:29950"/>
        <dbReference type="ChEBI" id="CHEBI:61963"/>
        <dbReference type="ChEBI" id="CHEBI:90618"/>
        <dbReference type="ChEBI" id="CHEBI:232372"/>
        <dbReference type="ChEBI" id="CHEBI:456215"/>
    </reaction>
</comment>
<dbReference type="NCBIfam" id="TIGR04271">
    <property type="entry name" value="ThiI_C_thiazole"/>
    <property type="match status" value="1"/>
</dbReference>
<dbReference type="SUPFAM" id="SSF52821">
    <property type="entry name" value="Rhodanese/Cell cycle control phosphatase"/>
    <property type="match status" value="1"/>
</dbReference>
<evidence type="ECO:0000256" key="10">
    <source>
        <dbReference type="ARBA" id="ARBA00023284"/>
    </source>
</evidence>
<dbReference type="GO" id="GO:0002937">
    <property type="term" value="P:tRNA 4-thiouridine biosynthesis"/>
    <property type="evidence" value="ECO:0007669"/>
    <property type="project" value="TreeGrafter"/>
</dbReference>
<dbReference type="CDD" id="cd11716">
    <property type="entry name" value="THUMP_ThiI"/>
    <property type="match status" value="1"/>
</dbReference>
<dbReference type="SUPFAM" id="SSF52402">
    <property type="entry name" value="Adenine nucleotide alpha hydrolases-like"/>
    <property type="match status" value="1"/>
</dbReference>
<evidence type="ECO:0000313" key="14">
    <source>
        <dbReference type="Proteomes" id="UP001161389"/>
    </source>
</evidence>
<dbReference type="SUPFAM" id="SSF143437">
    <property type="entry name" value="THUMP domain-like"/>
    <property type="match status" value="1"/>
</dbReference>
<keyword evidence="7 11" id="KW-0694">RNA-binding</keyword>
<evidence type="ECO:0000256" key="3">
    <source>
        <dbReference type="ARBA" id="ARBA00022555"/>
    </source>
</evidence>
<dbReference type="Gene3D" id="3.40.250.10">
    <property type="entry name" value="Rhodanese-like domain"/>
    <property type="match status" value="1"/>
</dbReference>
<comment type="subcellular location">
    <subcellularLocation>
        <location evidence="1 11">Cytoplasm</location>
    </subcellularLocation>
</comment>
<dbReference type="Pfam" id="PF02568">
    <property type="entry name" value="ThiI"/>
    <property type="match status" value="1"/>
</dbReference>
<dbReference type="InterPro" id="IPR026340">
    <property type="entry name" value="THII_Thiazole_biosynth_dom"/>
</dbReference>
<dbReference type="InterPro" id="IPR020536">
    <property type="entry name" value="ThiI_AANH"/>
</dbReference>
<evidence type="ECO:0000256" key="1">
    <source>
        <dbReference type="ARBA" id="ARBA00004496"/>
    </source>
</evidence>
<dbReference type="GO" id="GO:0000049">
    <property type="term" value="F:tRNA binding"/>
    <property type="evidence" value="ECO:0007669"/>
    <property type="project" value="UniProtKB-UniRule"/>
</dbReference>
<dbReference type="InterPro" id="IPR054173">
    <property type="entry name" value="ThiI_fer"/>
</dbReference>
<dbReference type="CDD" id="cd01712">
    <property type="entry name" value="PPase_ThiI"/>
    <property type="match status" value="1"/>
</dbReference>
<dbReference type="InterPro" id="IPR014729">
    <property type="entry name" value="Rossmann-like_a/b/a_fold"/>
</dbReference>
<dbReference type="PROSITE" id="PS51165">
    <property type="entry name" value="THUMP"/>
    <property type="match status" value="1"/>
</dbReference>
<dbReference type="GO" id="GO:0140741">
    <property type="term" value="F:tRNA-uracil-4 sulfurtransferase activity"/>
    <property type="evidence" value="ECO:0007669"/>
    <property type="project" value="UniProtKB-EC"/>
</dbReference>
<evidence type="ECO:0000259" key="12">
    <source>
        <dbReference type="PROSITE" id="PS51165"/>
    </source>
</evidence>
<dbReference type="Gene3D" id="3.40.50.620">
    <property type="entry name" value="HUPs"/>
    <property type="match status" value="1"/>
</dbReference>
<keyword evidence="3 11" id="KW-0820">tRNA-binding</keyword>
<evidence type="ECO:0000256" key="6">
    <source>
        <dbReference type="ARBA" id="ARBA00022840"/>
    </source>
</evidence>
<dbReference type="Gene3D" id="3.30.2130.30">
    <property type="match status" value="1"/>
</dbReference>
<evidence type="ECO:0000256" key="11">
    <source>
        <dbReference type="HAMAP-Rule" id="MF_00021"/>
    </source>
</evidence>
<dbReference type="InterPro" id="IPR004114">
    <property type="entry name" value="THUMP_dom"/>
</dbReference>
<dbReference type="PANTHER" id="PTHR43209">
    <property type="entry name" value="TRNA SULFURTRANSFERASE"/>
    <property type="match status" value="1"/>
</dbReference>
<dbReference type="SMART" id="SM00981">
    <property type="entry name" value="THUMP"/>
    <property type="match status" value="1"/>
</dbReference>
<evidence type="ECO:0000256" key="7">
    <source>
        <dbReference type="ARBA" id="ARBA00022884"/>
    </source>
</evidence>
<keyword evidence="10" id="KW-0676">Redox-active center</keyword>
<dbReference type="Pfam" id="PF22025">
    <property type="entry name" value="ThiI_fer"/>
    <property type="match status" value="1"/>
</dbReference>
<dbReference type="InterPro" id="IPR049962">
    <property type="entry name" value="THUMP_ThiI"/>
</dbReference>
<reference evidence="13" key="1">
    <citation type="journal article" date="2014" name="Int. J. Syst. Evol. Microbiol.">
        <title>Complete genome sequence of Corynebacterium casei LMG S-19264T (=DSM 44701T), isolated from a smear-ripened cheese.</title>
        <authorList>
            <consortium name="US DOE Joint Genome Institute (JGI-PGF)"/>
            <person name="Walter F."/>
            <person name="Albersmeier A."/>
            <person name="Kalinowski J."/>
            <person name="Ruckert C."/>
        </authorList>
    </citation>
    <scope>NUCLEOTIDE SEQUENCE</scope>
    <source>
        <strain evidence="13">NBRC 110071</strain>
    </source>
</reference>
<evidence type="ECO:0000256" key="2">
    <source>
        <dbReference type="ARBA" id="ARBA00022490"/>
    </source>
</evidence>
<dbReference type="InterPro" id="IPR001763">
    <property type="entry name" value="Rhodanese-like_dom"/>
</dbReference>
<evidence type="ECO:0000256" key="8">
    <source>
        <dbReference type="ARBA" id="ARBA00022977"/>
    </source>
</evidence>
<dbReference type="InterPro" id="IPR036873">
    <property type="entry name" value="Rhodanese-like_dom_sf"/>
</dbReference>
<keyword evidence="2 11" id="KW-0963">Cytoplasm</keyword>
<feature type="binding site" evidence="11">
    <location>
        <position position="289"/>
    </location>
    <ligand>
        <name>ATP</name>
        <dbReference type="ChEBI" id="CHEBI:30616"/>
    </ligand>
</feature>
<gene>
    <name evidence="11 13" type="primary">thiI</name>
    <name evidence="13" type="ORF">GCM10007876_39770</name>
</gene>
<keyword evidence="5 11" id="KW-0547">Nucleotide-binding</keyword>
<dbReference type="Pfam" id="PF00581">
    <property type="entry name" value="Rhodanese"/>
    <property type="match status" value="1"/>
</dbReference>
<dbReference type="NCBIfam" id="TIGR00342">
    <property type="entry name" value="tRNA uracil 4-sulfurtransferase ThiI"/>
    <property type="match status" value="1"/>
</dbReference>
<feature type="binding site" evidence="11">
    <location>
        <position position="298"/>
    </location>
    <ligand>
        <name>ATP</name>
        <dbReference type="ChEBI" id="CHEBI:30616"/>
    </ligand>
</feature>